<dbReference type="PROSITE" id="PS51885">
    <property type="entry name" value="NEPRILYSIN"/>
    <property type="match status" value="1"/>
</dbReference>
<keyword evidence="4" id="KW-1185">Reference proteome</keyword>
<dbReference type="InterPro" id="IPR000718">
    <property type="entry name" value="Peptidase_M13"/>
</dbReference>
<dbReference type="GO" id="GO:0004222">
    <property type="term" value="F:metalloendopeptidase activity"/>
    <property type="evidence" value="ECO:0007669"/>
    <property type="project" value="InterPro"/>
</dbReference>
<protein>
    <recommendedName>
        <fullName evidence="2">Peptidase M13 N-terminal domain-containing protein</fullName>
    </recommendedName>
</protein>
<dbReference type="EMBL" id="BTSX01000005">
    <property type="protein sequence ID" value="GMS99021.1"/>
    <property type="molecule type" value="Genomic_DNA"/>
</dbReference>
<dbReference type="InterPro" id="IPR024079">
    <property type="entry name" value="MetalloPept_cat_dom_sf"/>
</dbReference>
<proteinExistence type="inferred from homology"/>
<feature type="non-terminal residue" evidence="3">
    <location>
        <position position="116"/>
    </location>
</feature>
<name>A0AAV5TXR2_9BILA</name>
<gene>
    <name evidence="3" type="ORF">PENTCL1PPCAC_21196</name>
</gene>
<dbReference type="Gene3D" id="1.10.1380.10">
    <property type="entry name" value="Neutral endopeptidase , domain2"/>
    <property type="match status" value="1"/>
</dbReference>
<sequence length="116" mass="12929">SSFSRMRGRRPRLPTFTHLDDEDADGVGCADEISVMADAQGRVYIDARFPTADDRNKIRDSISGVMTNIVDAMNGMIMQLDWMTQPSKMNALNKASNIQVNVAFPDFILDNNMLDA</sequence>
<evidence type="ECO:0000313" key="3">
    <source>
        <dbReference type="EMBL" id="GMS99021.1"/>
    </source>
</evidence>
<comment type="similarity">
    <text evidence="1">Belongs to the peptidase M13 family.</text>
</comment>
<dbReference type="Proteomes" id="UP001432027">
    <property type="component" value="Unassembled WGS sequence"/>
</dbReference>
<evidence type="ECO:0000259" key="2">
    <source>
        <dbReference type="Pfam" id="PF05649"/>
    </source>
</evidence>
<comment type="caution">
    <text evidence="3">The sequence shown here is derived from an EMBL/GenBank/DDBJ whole genome shotgun (WGS) entry which is preliminary data.</text>
</comment>
<dbReference type="Gene3D" id="3.40.390.10">
    <property type="entry name" value="Collagenase (Catalytic Domain)"/>
    <property type="match status" value="1"/>
</dbReference>
<feature type="domain" description="Peptidase M13 N-terminal" evidence="2">
    <location>
        <begin position="29"/>
        <end position="105"/>
    </location>
</feature>
<feature type="non-terminal residue" evidence="3">
    <location>
        <position position="1"/>
    </location>
</feature>
<dbReference type="GO" id="GO:0006508">
    <property type="term" value="P:proteolysis"/>
    <property type="evidence" value="ECO:0007669"/>
    <property type="project" value="InterPro"/>
</dbReference>
<reference evidence="3" key="1">
    <citation type="submission" date="2023-10" db="EMBL/GenBank/DDBJ databases">
        <title>Genome assembly of Pristionchus species.</title>
        <authorList>
            <person name="Yoshida K."/>
            <person name="Sommer R.J."/>
        </authorList>
    </citation>
    <scope>NUCLEOTIDE SEQUENCE</scope>
    <source>
        <strain evidence="3">RS0144</strain>
    </source>
</reference>
<accession>A0AAV5TXR2</accession>
<evidence type="ECO:0000256" key="1">
    <source>
        <dbReference type="ARBA" id="ARBA00007357"/>
    </source>
</evidence>
<dbReference type="SUPFAM" id="SSF55486">
    <property type="entry name" value="Metalloproteases ('zincins'), catalytic domain"/>
    <property type="match status" value="1"/>
</dbReference>
<dbReference type="Pfam" id="PF05649">
    <property type="entry name" value="Peptidase_M13_N"/>
    <property type="match status" value="1"/>
</dbReference>
<evidence type="ECO:0000313" key="4">
    <source>
        <dbReference type="Proteomes" id="UP001432027"/>
    </source>
</evidence>
<organism evidence="3 4">
    <name type="scientific">Pristionchus entomophagus</name>
    <dbReference type="NCBI Taxonomy" id="358040"/>
    <lineage>
        <taxon>Eukaryota</taxon>
        <taxon>Metazoa</taxon>
        <taxon>Ecdysozoa</taxon>
        <taxon>Nematoda</taxon>
        <taxon>Chromadorea</taxon>
        <taxon>Rhabditida</taxon>
        <taxon>Rhabditina</taxon>
        <taxon>Diplogasteromorpha</taxon>
        <taxon>Diplogasteroidea</taxon>
        <taxon>Neodiplogasteridae</taxon>
        <taxon>Pristionchus</taxon>
    </lineage>
</organism>
<dbReference type="InterPro" id="IPR008753">
    <property type="entry name" value="Peptidase_M13_N"/>
</dbReference>
<dbReference type="InterPro" id="IPR042089">
    <property type="entry name" value="Peptidase_M13_dom_2"/>
</dbReference>
<dbReference type="AlphaFoldDB" id="A0AAV5TXR2"/>